<evidence type="ECO:0000313" key="1">
    <source>
        <dbReference type="EMBL" id="MBR7631532.1"/>
    </source>
</evidence>
<dbReference type="EMBL" id="JAGRZL010000101">
    <property type="protein sequence ID" value="MBR7631532.1"/>
    <property type="molecule type" value="Genomic_DNA"/>
</dbReference>
<sequence>MSTVNNNQTENRALKELNESFDMIGFSADWIYATWLVCGNQNIGIVIFENEDTSKYELIKFHHNDVTEDRVEKILFSGSPIEIITFALSERILKIS</sequence>
<name>A0ABS5GWU4_9GAMM</name>
<dbReference type="Proteomes" id="UP000675653">
    <property type="component" value="Unassembled WGS sequence"/>
</dbReference>
<reference evidence="1 2" key="1">
    <citation type="submission" date="2021-04" db="EMBL/GenBank/DDBJ databases">
        <title>Draft Genome of Aeromonas popoffii ID682, isolated from a natural water source in Idaho.</title>
        <authorList>
            <person name="Testerman T."/>
            <person name="Graf J."/>
        </authorList>
    </citation>
    <scope>NUCLEOTIDE SEQUENCE [LARGE SCALE GENOMIC DNA]</scope>
    <source>
        <strain evidence="1 2">ID682</strain>
    </source>
</reference>
<keyword evidence="2" id="KW-1185">Reference proteome</keyword>
<dbReference type="RefSeq" id="WP_212514894.1">
    <property type="nucleotide sequence ID" value="NZ_CAWQDX010000004.1"/>
</dbReference>
<protein>
    <submittedName>
        <fullName evidence="1">Uncharacterized protein</fullName>
    </submittedName>
</protein>
<comment type="caution">
    <text evidence="1">The sequence shown here is derived from an EMBL/GenBank/DDBJ whole genome shotgun (WGS) entry which is preliminary data.</text>
</comment>
<gene>
    <name evidence="1" type="ORF">KAT72_21705</name>
</gene>
<evidence type="ECO:0000313" key="2">
    <source>
        <dbReference type="Proteomes" id="UP000675653"/>
    </source>
</evidence>
<accession>A0ABS5GWU4</accession>
<organism evidence="1 2">
    <name type="scientific">Aeromonas popoffii</name>
    <dbReference type="NCBI Taxonomy" id="70856"/>
    <lineage>
        <taxon>Bacteria</taxon>
        <taxon>Pseudomonadati</taxon>
        <taxon>Pseudomonadota</taxon>
        <taxon>Gammaproteobacteria</taxon>
        <taxon>Aeromonadales</taxon>
        <taxon>Aeromonadaceae</taxon>
        <taxon>Aeromonas</taxon>
    </lineage>
</organism>
<proteinExistence type="predicted"/>